<dbReference type="Proteomes" id="UP000694844">
    <property type="component" value="Chromosome 3"/>
</dbReference>
<proteinExistence type="predicted"/>
<feature type="transmembrane region" description="Helical" evidence="5">
    <location>
        <begin position="69"/>
        <end position="89"/>
    </location>
</feature>
<gene>
    <name evidence="7" type="primary">LOC111122719</name>
</gene>
<evidence type="ECO:0000256" key="4">
    <source>
        <dbReference type="ARBA" id="ARBA00023136"/>
    </source>
</evidence>
<keyword evidence="6" id="KW-1185">Reference proteome</keyword>
<feature type="transmembrane region" description="Helical" evidence="5">
    <location>
        <begin position="12"/>
        <end position="31"/>
    </location>
</feature>
<dbReference type="KEGG" id="cvn:111122719"/>
<dbReference type="AlphaFoldDB" id="A0A8B8D0M5"/>
<evidence type="ECO:0000313" key="6">
    <source>
        <dbReference type="Proteomes" id="UP000694844"/>
    </source>
</evidence>
<evidence type="ECO:0000256" key="5">
    <source>
        <dbReference type="SAM" id="Phobius"/>
    </source>
</evidence>
<evidence type="ECO:0000256" key="2">
    <source>
        <dbReference type="ARBA" id="ARBA00022692"/>
    </source>
</evidence>
<dbReference type="Pfam" id="PF00335">
    <property type="entry name" value="Tetraspanin"/>
    <property type="match status" value="1"/>
</dbReference>
<evidence type="ECO:0000256" key="1">
    <source>
        <dbReference type="ARBA" id="ARBA00004141"/>
    </source>
</evidence>
<dbReference type="GO" id="GO:0016020">
    <property type="term" value="C:membrane"/>
    <property type="evidence" value="ECO:0007669"/>
    <property type="project" value="UniProtKB-SubCell"/>
</dbReference>
<name>A0A8B8D0M5_CRAVI</name>
<keyword evidence="2 5" id="KW-0812">Transmembrane</keyword>
<evidence type="ECO:0000313" key="7">
    <source>
        <dbReference type="RefSeq" id="XP_022320306.1"/>
    </source>
</evidence>
<reference evidence="7" key="1">
    <citation type="submission" date="2025-08" db="UniProtKB">
        <authorList>
            <consortium name="RefSeq"/>
        </authorList>
    </citation>
    <scope>IDENTIFICATION</scope>
    <source>
        <tissue evidence="7">Whole sample</tissue>
    </source>
</reference>
<comment type="subcellular location">
    <subcellularLocation>
        <location evidence="1">Membrane</location>
        <topology evidence="1">Multi-pass membrane protein</topology>
    </subcellularLocation>
</comment>
<dbReference type="RefSeq" id="XP_022320306.1">
    <property type="nucleotide sequence ID" value="XM_022464598.1"/>
</dbReference>
<sequence length="290" mass="32109">MDMNKERILEIGLVLRIIGMILASVLIYASAKIFNAKPCELETALAYISTDEQRLCKYNTIKGNSSQQLGFGISSLVINIVFFGLLLVMRMDKCPNSSKTILRSLYFFIIISAISFFSADLYFFITVAQEKGTETTLDDSHLRKSMMALLEKQYTSDDFSDKGSKGWNMLFVKYDCCAVNEVTGSANDFDNTPWCTTSGSCQDTASVIPKTCCKGVTQDSYKNAPSSCYYDLVPGTYGSGCIAKMTTLSRENISESDFDRFLVPLGLLLAKEVIEVITAVYGIALSRTTH</sequence>
<dbReference type="InterPro" id="IPR018499">
    <property type="entry name" value="Tetraspanin/Peripherin"/>
</dbReference>
<evidence type="ECO:0000256" key="3">
    <source>
        <dbReference type="ARBA" id="ARBA00022989"/>
    </source>
</evidence>
<feature type="transmembrane region" description="Helical" evidence="5">
    <location>
        <begin position="101"/>
        <end position="125"/>
    </location>
</feature>
<accession>A0A8B8D0M5</accession>
<dbReference type="GeneID" id="111122719"/>
<organism evidence="6 7">
    <name type="scientific">Crassostrea virginica</name>
    <name type="common">Eastern oyster</name>
    <dbReference type="NCBI Taxonomy" id="6565"/>
    <lineage>
        <taxon>Eukaryota</taxon>
        <taxon>Metazoa</taxon>
        <taxon>Spiralia</taxon>
        <taxon>Lophotrochozoa</taxon>
        <taxon>Mollusca</taxon>
        <taxon>Bivalvia</taxon>
        <taxon>Autobranchia</taxon>
        <taxon>Pteriomorphia</taxon>
        <taxon>Ostreida</taxon>
        <taxon>Ostreoidea</taxon>
        <taxon>Ostreidae</taxon>
        <taxon>Crassostrea</taxon>
    </lineage>
</organism>
<keyword evidence="4 5" id="KW-0472">Membrane</keyword>
<protein>
    <submittedName>
        <fullName evidence="7">Uncharacterized protein LOC111122719 isoform X1</fullName>
    </submittedName>
</protein>
<keyword evidence="3 5" id="KW-1133">Transmembrane helix</keyword>